<gene>
    <name evidence="4" type="ORF">MELIAE_LOCUS4300</name>
</gene>
<dbReference type="PANTHER" id="PTHR43146">
    <property type="entry name" value="CANCER-RELATED NUCLEOSIDE-TRIPHOSPHATASE"/>
    <property type="match status" value="1"/>
</dbReference>
<reference evidence="4" key="1">
    <citation type="submission" date="2021-12" db="EMBL/GenBank/DDBJ databases">
        <authorList>
            <person name="King R."/>
        </authorList>
    </citation>
    <scope>NUCLEOTIDE SEQUENCE</scope>
</reference>
<keyword evidence="1" id="KW-0547">Nucleotide-binding</keyword>
<dbReference type="PANTHER" id="PTHR43146:SF1">
    <property type="entry name" value="CANCER-RELATED NUCLEOSIDE-TRIPHOSPHATASE"/>
    <property type="match status" value="1"/>
</dbReference>
<accession>A0A9P0B079</accession>
<dbReference type="OrthoDB" id="446244at2759"/>
<evidence type="ECO:0000313" key="4">
    <source>
        <dbReference type="EMBL" id="CAH0551754.1"/>
    </source>
</evidence>
<proteinExistence type="predicted"/>
<dbReference type="InterPro" id="IPR004948">
    <property type="entry name" value="Nuc-triphosphatase_THEP1"/>
</dbReference>
<dbReference type="Gene3D" id="3.40.50.300">
    <property type="entry name" value="P-loop containing nucleotide triphosphate hydrolases"/>
    <property type="match status" value="1"/>
</dbReference>
<dbReference type="EMBL" id="OV121133">
    <property type="protein sequence ID" value="CAH0551754.1"/>
    <property type="molecule type" value="Genomic_DNA"/>
</dbReference>
<name>A0A9P0B079_BRAAE</name>
<keyword evidence="5" id="KW-1185">Reference proteome</keyword>
<dbReference type="Proteomes" id="UP001154078">
    <property type="component" value="Chromosome 2"/>
</dbReference>
<dbReference type="AlphaFoldDB" id="A0A9P0B079"/>
<evidence type="ECO:0000256" key="3">
    <source>
        <dbReference type="ARBA" id="ARBA00022840"/>
    </source>
</evidence>
<evidence type="ECO:0000256" key="2">
    <source>
        <dbReference type="ARBA" id="ARBA00022801"/>
    </source>
</evidence>
<dbReference type="Pfam" id="PF03266">
    <property type="entry name" value="NTPase_1"/>
    <property type="match status" value="1"/>
</dbReference>
<evidence type="ECO:0008006" key="6">
    <source>
        <dbReference type="Google" id="ProtNLM"/>
    </source>
</evidence>
<dbReference type="SUPFAM" id="SSF52540">
    <property type="entry name" value="P-loop containing nucleoside triphosphate hydrolases"/>
    <property type="match status" value="1"/>
</dbReference>
<evidence type="ECO:0000256" key="1">
    <source>
        <dbReference type="ARBA" id="ARBA00022741"/>
    </source>
</evidence>
<dbReference type="InterPro" id="IPR027417">
    <property type="entry name" value="P-loop_NTPase"/>
</dbReference>
<sequence>MKCILLQGAPGIGKTTLIKKVVENINKSGITADGFFTEEVKVGRGRIGFDIVTLKNERGILARKGSPNNSAIKLPQVGQYTVYLNDFEKLALPVFNNVSLGMGNIKKVS</sequence>
<dbReference type="GO" id="GO:0005524">
    <property type="term" value="F:ATP binding"/>
    <property type="evidence" value="ECO:0007669"/>
    <property type="project" value="UniProtKB-KW"/>
</dbReference>
<organism evidence="4 5">
    <name type="scientific">Brassicogethes aeneus</name>
    <name type="common">Rape pollen beetle</name>
    <name type="synonym">Meligethes aeneus</name>
    <dbReference type="NCBI Taxonomy" id="1431903"/>
    <lineage>
        <taxon>Eukaryota</taxon>
        <taxon>Metazoa</taxon>
        <taxon>Ecdysozoa</taxon>
        <taxon>Arthropoda</taxon>
        <taxon>Hexapoda</taxon>
        <taxon>Insecta</taxon>
        <taxon>Pterygota</taxon>
        <taxon>Neoptera</taxon>
        <taxon>Endopterygota</taxon>
        <taxon>Coleoptera</taxon>
        <taxon>Polyphaga</taxon>
        <taxon>Cucujiformia</taxon>
        <taxon>Nitidulidae</taxon>
        <taxon>Meligethinae</taxon>
        <taxon>Brassicogethes</taxon>
    </lineage>
</organism>
<protein>
    <recommendedName>
        <fullName evidence="6">Cancer-related nucleoside-triphosphatase homolog</fullName>
    </recommendedName>
</protein>
<dbReference type="GO" id="GO:0017111">
    <property type="term" value="F:ribonucleoside triphosphate phosphatase activity"/>
    <property type="evidence" value="ECO:0007669"/>
    <property type="project" value="InterPro"/>
</dbReference>
<keyword evidence="3" id="KW-0067">ATP-binding</keyword>
<keyword evidence="2" id="KW-0378">Hydrolase</keyword>
<evidence type="ECO:0000313" key="5">
    <source>
        <dbReference type="Proteomes" id="UP001154078"/>
    </source>
</evidence>